<evidence type="ECO:0000256" key="20">
    <source>
        <dbReference type="ARBA" id="ARBA00034000"/>
    </source>
</evidence>
<gene>
    <name evidence="29" type="primary">mrcB</name>
    <name evidence="29" type="ORF">D1Z90_14945</name>
</gene>
<comment type="pathway">
    <text evidence="3 23">Cell wall biogenesis; peptidoglycan biosynthesis.</text>
</comment>
<dbReference type="PIRSF" id="PIRSF002799">
    <property type="entry name" value="PBP_1b"/>
    <property type="match status" value="1"/>
</dbReference>
<comment type="similarity">
    <text evidence="5 23">In the N-terminal section; belongs to the glycosyltransferase 51 family.</text>
</comment>
<dbReference type="InterPro" id="IPR050396">
    <property type="entry name" value="Glycosyltr_51/Transpeptidase"/>
</dbReference>
<keyword evidence="10 23" id="KW-0328">Glycosyltransferase</keyword>
<feature type="region of interest" description="Disordered" evidence="25">
    <location>
        <begin position="768"/>
        <end position="792"/>
    </location>
</feature>
<feature type="active site" description="Proton donor; for transglycosylase activity" evidence="24">
    <location>
        <position position="200"/>
    </location>
</feature>
<accession>A0A418YC30</accession>
<evidence type="ECO:0000256" key="12">
    <source>
        <dbReference type="ARBA" id="ARBA00022801"/>
    </source>
</evidence>
<dbReference type="Gene3D" id="1.10.3810.10">
    <property type="entry name" value="Biosynthetic peptidoglycan transglycosylase-like"/>
    <property type="match status" value="1"/>
</dbReference>
<dbReference type="GO" id="GO:0009274">
    <property type="term" value="C:peptidoglycan-based cell wall"/>
    <property type="evidence" value="ECO:0007669"/>
    <property type="project" value="UniProtKB-UniRule"/>
</dbReference>
<dbReference type="GO" id="GO:0009252">
    <property type="term" value="P:peptidoglycan biosynthetic process"/>
    <property type="evidence" value="ECO:0007669"/>
    <property type="project" value="UniProtKB-UniRule"/>
</dbReference>
<dbReference type="GO" id="GO:0046677">
    <property type="term" value="P:response to antibiotic"/>
    <property type="evidence" value="ECO:0007669"/>
    <property type="project" value="UniProtKB-UniRule"/>
</dbReference>
<dbReference type="InterPro" id="IPR023346">
    <property type="entry name" value="Lysozyme-like_dom_sf"/>
</dbReference>
<evidence type="ECO:0000256" key="8">
    <source>
        <dbReference type="ARBA" id="ARBA00022645"/>
    </source>
</evidence>
<evidence type="ECO:0000313" key="29">
    <source>
        <dbReference type="EMBL" id="RJG42080.1"/>
    </source>
</evidence>
<dbReference type="GO" id="GO:0071555">
    <property type="term" value="P:cell wall organization"/>
    <property type="evidence" value="ECO:0007669"/>
    <property type="project" value="UniProtKB-UniRule"/>
</dbReference>
<dbReference type="SUPFAM" id="SSF56601">
    <property type="entry name" value="beta-lactamase/transpeptidase-like"/>
    <property type="match status" value="1"/>
</dbReference>
<evidence type="ECO:0000256" key="19">
    <source>
        <dbReference type="ARBA" id="ARBA00032454"/>
    </source>
</evidence>
<dbReference type="GO" id="GO:0006508">
    <property type="term" value="P:proteolysis"/>
    <property type="evidence" value="ECO:0007669"/>
    <property type="project" value="UniProtKB-KW"/>
</dbReference>
<evidence type="ECO:0000259" key="28">
    <source>
        <dbReference type="Pfam" id="PF14814"/>
    </source>
</evidence>
<keyword evidence="12" id="KW-0378">Hydrolase</keyword>
<keyword evidence="15" id="KW-0472">Membrane</keyword>
<evidence type="ECO:0000259" key="27">
    <source>
        <dbReference type="Pfam" id="PF00912"/>
    </source>
</evidence>
<dbReference type="Pfam" id="PF00912">
    <property type="entry name" value="Transgly"/>
    <property type="match status" value="1"/>
</dbReference>
<dbReference type="GO" id="GO:0009002">
    <property type="term" value="F:serine-type D-Ala-D-Ala carboxypeptidase activity"/>
    <property type="evidence" value="ECO:0007669"/>
    <property type="project" value="UniProtKB-EC"/>
</dbReference>
<evidence type="ECO:0000256" key="5">
    <source>
        <dbReference type="ARBA" id="ARBA00007739"/>
    </source>
</evidence>
<evidence type="ECO:0000256" key="23">
    <source>
        <dbReference type="PIRNR" id="PIRNR002799"/>
    </source>
</evidence>
<evidence type="ECO:0000256" key="25">
    <source>
        <dbReference type="SAM" id="MobiDB-lite"/>
    </source>
</evidence>
<evidence type="ECO:0000256" key="3">
    <source>
        <dbReference type="ARBA" id="ARBA00004752"/>
    </source>
</evidence>
<proteinExistence type="inferred from homology"/>
<dbReference type="GO" id="GO:0005886">
    <property type="term" value="C:plasma membrane"/>
    <property type="evidence" value="ECO:0007669"/>
    <property type="project" value="UniProtKB-SubCell"/>
</dbReference>
<keyword evidence="17" id="KW-0511">Multifunctional enzyme</keyword>
<keyword evidence="7" id="KW-1003">Cell membrane</keyword>
<protein>
    <recommendedName>
        <fullName evidence="6 22">Penicillin-binding protein 1B</fullName>
        <shortName evidence="23">PBP-1b</shortName>
        <shortName evidence="23">PBP1b</shortName>
    </recommendedName>
    <alternativeName>
        <fullName evidence="19 23">Murein polymerase</fullName>
    </alternativeName>
</protein>
<dbReference type="InterPro" id="IPR001460">
    <property type="entry name" value="PCN-bd_Tpept"/>
</dbReference>
<dbReference type="PANTHER" id="PTHR32282">
    <property type="entry name" value="BINDING PROTEIN TRANSPEPTIDASE, PUTATIVE-RELATED"/>
    <property type="match status" value="1"/>
</dbReference>
<evidence type="ECO:0000256" key="21">
    <source>
        <dbReference type="ARBA" id="ARBA00049902"/>
    </source>
</evidence>
<dbReference type="SUPFAM" id="SSF53955">
    <property type="entry name" value="Lysozyme-like"/>
    <property type="match status" value="1"/>
</dbReference>
<evidence type="ECO:0000256" key="6">
    <source>
        <dbReference type="ARBA" id="ARBA00018637"/>
    </source>
</evidence>
<dbReference type="GO" id="GO:0008955">
    <property type="term" value="F:peptidoglycan glycosyltransferase activity"/>
    <property type="evidence" value="ECO:0007669"/>
    <property type="project" value="UniProtKB-UniRule"/>
</dbReference>
<keyword evidence="13 23" id="KW-0133">Cell shape</keyword>
<dbReference type="NCBIfam" id="TIGR02071">
    <property type="entry name" value="PBP_1b"/>
    <property type="match status" value="1"/>
</dbReference>
<dbReference type="Gene3D" id="1.20.5.100">
    <property type="entry name" value="Cytochrome c1, transmembrane anchor, C-terminal"/>
    <property type="match status" value="1"/>
</dbReference>
<dbReference type="InterPro" id="IPR012338">
    <property type="entry name" value="Beta-lactam/transpept-like"/>
</dbReference>
<evidence type="ECO:0000256" key="9">
    <source>
        <dbReference type="ARBA" id="ARBA00022670"/>
    </source>
</evidence>
<keyword evidence="8" id="KW-0121">Carboxypeptidase</keyword>
<dbReference type="RefSeq" id="WP_119911588.1">
    <property type="nucleotide sequence ID" value="NZ_QZCH01000021.1"/>
</dbReference>
<evidence type="ECO:0000256" key="11">
    <source>
        <dbReference type="ARBA" id="ARBA00022679"/>
    </source>
</evidence>
<dbReference type="Pfam" id="PF00905">
    <property type="entry name" value="Transpeptidase"/>
    <property type="match status" value="1"/>
</dbReference>
<dbReference type="AlphaFoldDB" id="A0A418YC30"/>
<dbReference type="InterPro" id="IPR036950">
    <property type="entry name" value="PBP_transglycosylase"/>
</dbReference>
<dbReference type="InterPro" id="IPR028166">
    <property type="entry name" value="UB2H"/>
</dbReference>
<evidence type="ECO:0000256" key="4">
    <source>
        <dbReference type="ARBA" id="ARBA00007090"/>
    </source>
</evidence>
<evidence type="ECO:0000313" key="30">
    <source>
        <dbReference type="Proteomes" id="UP000283255"/>
    </source>
</evidence>
<evidence type="ECO:0000256" key="18">
    <source>
        <dbReference type="ARBA" id="ARBA00023316"/>
    </source>
</evidence>
<dbReference type="GO" id="GO:0008360">
    <property type="term" value="P:regulation of cell shape"/>
    <property type="evidence" value="ECO:0007669"/>
    <property type="project" value="UniProtKB-UniRule"/>
</dbReference>
<dbReference type="Pfam" id="PF14814">
    <property type="entry name" value="UB2H"/>
    <property type="match status" value="1"/>
</dbReference>
<dbReference type="EMBL" id="QZCH01000021">
    <property type="protein sequence ID" value="RJG42080.1"/>
    <property type="molecule type" value="Genomic_DNA"/>
</dbReference>
<evidence type="ECO:0000256" key="24">
    <source>
        <dbReference type="PIRSR" id="PIRSR002799-1"/>
    </source>
</evidence>
<comment type="subcellular location">
    <subcellularLocation>
        <location evidence="2">Cell membrane</location>
    </subcellularLocation>
</comment>
<evidence type="ECO:0000256" key="10">
    <source>
        <dbReference type="ARBA" id="ARBA00022676"/>
    </source>
</evidence>
<evidence type="ECO:0000256" key="7">
    <source>
        <dbReference type="ARBA" id="ARBA00022475"/>
    </source>
</evidence>
<sequence length="792" mass="88884">MVSKKKPVKRTPAKKSSKKKAKSKFPISWMWLFQTSLKLCLVLVTAVFVYGIYLDSKIRKKMDGQIWSLPAQIYARPLTLYPGLEINKSEVVQELKLLNYRYVKKPRRAGEYAQSKTRLEIVRRGFDFRDGPEPDRRILVTFSGKTISEIKLVDENKKMGYVRLEPLLIDRLSANNAEDRMMVRLEDTPSLLVETLLLVEDRQFYHHKGVSLPAIGRALVANIKAGQTVQGGSTLTQQLAKNIFLSRQRSLIRKLQEAYMALIIDFRYNKDTIIEAYLNEVYLGQNGANGVYGFGLASQFYFGRPIGEISASQIAHLVALVKGPSYYDPWRSPERSLARRDLILRLMANNDLIDEDTYNSEANHDVGVIKRGAMKKQTAPAFLSLVRRELREKVGDEQLIQSGVRVFTSLDPVAQKSAEEALHYGIKEIEKARKLSHLEGAIVVTDKRKGEIIALVGGRDVKYAGFNRAMDAVRPIGSLVKPAVYLTALAGKFNLASRLKDKPIRLKNNSGSSWSPKNYDKKYRGEVSLHQSLTDSLNVPTVNLGLSVGIDNVVKTLNRMGIEKQINAYPSLVLGSLSLSPLQIAQMYQTLVSQGRYQPLVTIRAVTDGEGMALYEKSERAEQVLPADASYLTLYNLEQVTEIGTARSLTWRLPGYQFGGKTGTTDELRDSWFVGWDNRDLVSVWVGRDDNKPAGLTGSAGAVPIFAKYMKQRQPKSSQLSAPSSVVKASFIKATGQQAEENCEGIETLPVARTHLVEPKTCSIWTNPFASSEKEEEPKEKKRKNIFSRFFD</sequence>
<keyword evidence="11 23" id="KW-0808">Transferase</keyword>
<keyword evidence="16" id="KW-0046">Antibiotic resistance</keyword>
<keyword evidence="30" id="KW-1185">Reference proteome</keyword>
<feature type="domain" description="Penicillin-binding protein transpeptidase" evidence="26">
    <location>
        <begin position="440"/>
        <end position="710"/>
    </location>
</feature>
<dbReference type="OrthoDB" id="9766909at2"/>
<dbReference type="InterPro" id="IPR011813">
    <property type="entry name" value="PBP_1b"/>
</dbReference>
<evidence type="ECO:0000256" key="22">
    <source>
        <dbReference type="NCBIfam" id="TIGR02071"/>
    </source>
</evidence>
<organism evidence="29 30">
    <name type="scientific">Motilimonas pumila</name>
    <dbReference type="NCBI Taxonomy" id="2303987"/>
    <lineage>
        <taxon>Bacteria</taxon>
        <taxon>Pseudomonadati</taxon>
        <taxon>Pseudomonadota</taxon>
        <taxon>Gammaproteobacteria</taxon>
        <taxon>Alteromonadales</taxon>
        <taxon>Alteromonadales genera incertae sedis</taxon>
        <taxon>Motilimonas</taxon>
    </lineage>
</organism>
<dbReference type="Gene3D" id="3.30.2060.10">
    <property type="entry name" value="Penicillin-binding protein 1b domain"/>
    <property type="match status" value="1"/>
</dbReference>
<keyword evidence="18 23" id="KW-0961">Cell wall biogenesis/degradation</keyword>
<dbReference type="Gene3D" id="3.40.710.10">
    <property type="entry name" value="DD-peptidase/beta-lactamase superfamily"/>
    <property type="match status" value="1"/>
</dbReference>
<keyword evidence="14 23" id="KW-0573">Peptidoglycan synthesis</keyword>
<dbReference type="UniPathway" id="UPA00219"/>
<name>A0A418YC30_9GAMM</name>
<reference evidence="29 30" key="2">
    <citation type="submission" date="2019-01" db="EMBL/GenBank/DDBJ databases">
        <title>Motilimonas pumilus sp. nov., isolated from the gut of sea cucumber (Apostichopus japonicus).</title>
        <authorList>
            <person name="Wang F.-Q."/>
            <person name="Ren L.-H."/>
            <person name="Lin Y.-W."/>
            <person name="Sun G.-H."/>
            <person name="Du Z.-J."/>
            <person name="Zhao J.-X."/>
            <person name="Liu X.-J."/>
            <person name="Liu L.-J."/>
        </authorList>
    </citation>
    <scope>NUCLEOTIDE SEQUENCE [LARGE SCALE GENOMIC DNA]</scope>
    <source>
        <strain evidence="29 30">PLHSC7-2</strain>
    </source>
</reference>
<comment type="catalytic activity">
    <reaction evidence="20">
        <text>Preferential cleavage: (Ac)2-L-Lys-D-Ala-|-D-Ala. Also transpeptidation of peptidyl-alanyl moieties that are N-acyl substituents of D-alanine.</text>
        <dbReference type="EC" id="3.4.16.4"/>
    </reaction>
</comment>
<dbReference type="PANTHER" id="PTHR32282:SF11">
    <property type="entry name" value="PENICILLIN-BINDING PROTEIN 1B"/>
    <property type="match status" value="1"/>
</dbReference>
<evidence type="ECO:0000256" key="13">
    <source>
        <dbReference type="ARBA" id="ARBA00022960"/>
    </source>
</evidence>
<feature type="domain" description="Bifunctional transglycosylase second" evidence="28">
    <location>
        <begin position="80"/>
        <end position="164"/>
    </location>
</feature>
<reference evidence="29 30" key="1">
    <citation type="submission" date="2018-09" db="EMBL/GenBank/DDBJ databases">
        <authorList>
            <person name="Wang F."/>
        </authorList>
    </citation>
    <scope>NUCLEOTIDE SEQUENCE [LARGE SCALE GENOMIC DNA]</scope>
    <source>
        <strain evidence="29 30">PLHSC7-2</strain>
    </source>
</reference>
<dbReference type="InterPro" id="IPR001264">
    <property type="entry name" value="Glyco_trans_51"/>
</dbReference>
<comment type="function">
    <text evidence="1 23">Cell wall formation. Synthesis of cross-linked peptidoglycan from the lipid intermediates. The enzyme has a penicillin-insensitive transglycosylase N-terminal domain (formation of linear glycan strands) and a penicillin-sensitive transpeptidase C-terminal domain (cross-linking of the peptide subunits).</text>
</comment>
<evidence type="ECO:0000256" key="14">
    <source>
        <dbReference type="ARBA" id="ARBA00022984"/>
    </source>
</evidence>
<comment type="caution">
    <text evidence="29">The sequence shown here is derived from an EMBL/GenBank/DDBJ whole genome shotgun (WGS) entry which is preliminary data.</text>
</comment>
<dbReference type="Proteomes" id="UP000283255">
    <property type="component" value="Unassembled WGS sequence"/>
</dbReference>
<evidence type="ECO:0000256" key="15">
    <source>
        <dbReference type="ARBA" id="ARBA00023136"/>
    </source>
</evidence>
<feature type="active site" description="Acyl-ester intermediate; for transpeptidase activity" evidence="24">
    <location>
        <position position="478"/>
    </location>
</feature>
<dbReference type="GO" id="GO:0030288">
    <property type="term" value="C:outer membrane-bounded periplasmic space"/>
    <property type="evidence" value="ECO:0007669"/>
    <property type="project" value="TreeGrafter"/>
</dbReference>
<evidence type="ECO:0000256" key="17">
    <source>
        <dbReference type="ARBA" id="ARBA00023268"/>
    </source>
</evidence>
<dbReference type="GO" id="GO:0008658">
    <property type="term" value="F:penicillin binding"/>
    <property type="evidence" value="ECO:0007669"/>
    <property type="project" value="UniProtKB-UniRule"/>
</dbReference>
<feature type="domain" description="Glycosyl transferase family 51" evidence="27">
    <location>
        <begin position="175"/>
        <end position="347"/>
    </location>
</feature>
<dbReference type="NCBIfam" id="TIGR02074">
    <property type="entry name" value="PBP_1a_fam"/>
    <property type="match status" value="1"/>
</dbReference>
<evidence type="ECO:0000259" key="26">
    <source>
        <dbReference type="Pfam" id="PF00905"/>
    </source>
</evidence>
<keyword evidence="9" id="KW-0645">Protease</keyword>
<evidence type="ECO:0000256" key="1">
    <source>
        <dbReference type="ARBA" id="ARBA00002624"/>
    </source>
</evidence>
<evidence type="ECO:0000256" key="2">
    <source>
        <dbReference type="ARBA" id="ARBA00004236"/>
    </source>
</evidence>
<comment type="similarity">
    <text evidence="4 23">In the C-terminal section; belongs to the transpeptidase family.</text>
</comment>
<evidence type="ECO:0000256" key="16">
    <source>
        <dbReference type="ARBA" id="ARBA00023251"/>
    </source>
</evidence>
<comment type="catalytic activity">
    <reaction evidence="21">
        <text>[GlcNAc-(1-&gt;4)-Mur2Ac(oyl-L-Ala-gamma-D-Glu-L-Lys-D-Ala-D-Ala)](n)-di-trans,octa-cis-undecaprenyl diphosphate + beta-D-GlcNAc-(1-&gt;4)-Mur2Ac(oyl-L-Ala-gamma-D-Glu-L-Lys-D-Ala-D-Ala)-di-trans,octa-cis-undecaprenyl diphosphate = [GlcNAc-(1-&gt;4)-Mur2Ac(oyl-L-Ala-gamma-D-Glu-L-Lys-D-Ala-D-Ala)](n+1)-di-trans,octa-cis-undecaprenyl diphosphate + di-trans,octa-cis-undecaprenyl diphosphate + H(+)</text>
        <dbReference type="Rhea" id="RHEA:23708"/>
        <dbReference type="Rhea" id="RHEA-COMP:9602"/>
        <dbReference type="Rhea" id="RHEA-COMP:9603"/>
        <dbReference type="ChEBI" id="CHEBI:15378"/>
        <dbReference type="ChEBI" id="CHEBI:58405"/>
        <dbReference type="ChEBI" id="CHEBI:60033"/>
        <dbReference type="ChEBI" id="CHEBI:78435"/>
        <dbReference type="EC" id="2.4.99.28"/>
    </reaction>
</comment>